<evidence type="ECO:0008006" key="5">
    <source>
        <dbReference type="Google" id="ProtNLM"/>
    </source>
</evidence>
<dbReference type="Gene3D" id="1.10.10.800">
    <property type="match status" value="1"/>
</dbReference>
<sequence>MTAPTKVQFPSFQLTIAGELHAPAPGAPDRKGSAVVISHPMTGVKEQTSTVYARALSQAGFYALTFDAGYQGESSGEPRGLEDPHQRVEDIKSAVSYLSTLSAQVDPARIGVLGICASGGYTSYAMQSDVRIKALATISAACVGRMTRTGGVQEQKREDAAAISGALEYAAQWRTGAANGARADAPQMFDAMNVPADADEFLKDAAEYYGTERGRHPRSTQKVPLASYDLMVAYDSFNFQHLIAPRPLLMIAGSRAQTLHYSRTAVQAAKEPKELFVVEGKNHFDLYDDVTETGPKLVEFFGRYLGQRYDSARGNSPSQPRGCAGAHGQYISPLQRLQVNILPRTLEMSSTNNRRIRRPLKAPERPLAIRNEYITDRKTLLIVKPRSGQGLGAGAYKIQDESGINQFIVTGPRDDGASSHSRRNTTYREFHDVTGLPLFTLPCKVGFQNGWEVKLPGTRSTTVVKGGPRWAVGAAAFRDWTVTFQNAAGAGGKMQAETSVTLHVESHGNILTCYDIVDGDRKVAEVRESIAHNRKLALMPESRYKSSYHPVLDIVVVPGVDLSLVWFTCRDIDCGFAIGLGFRVETRPAQGCDEFCLMGILDIRTMVVLWPEADT</sequence>
<comment type="similarity">
    <text evidence="1">Belongs to the LOR family.</text>
</comment>
<evidence type="ECO:0000313" key="3">
    <source>
        <dbReference type="EMBL" id="EAU38557.1"/>
    </source>
</evidence>
<dbReference type="HOGENOM" id="CLU_444082_0_0_1"/>
<dbReference type="InterPro" id="IPR025659">
    <property type="entry name" value="Tubby-like_C"/>
</dbReference>
<dbReference type="AlphaFoldDB" id="Q0CWY4"/>
<dbReference type="InterPro" id="IPR029058">
    <property type="entry name" value="AB_hydrolase_fold"/>
</dbReference>
<dbReference type="PANTHER" id="PTHR47751:SF1">
    <property type="entry name" value="SUPERFAMILY HYDROLASE, PUTATIVE (AFU_ORTHOLOGUE AFUA_2G16580)-RELATED"/>
    <property type="match status" value="1"/>
</dbReference>
<dbReference type="GeneID" id="4316156"/>
<dbReference type="Proteomes" id="UP000007963">
    <property type="component" value="Unassembled WGS sequence"/>
</dbReference>
<gene>
    <name evidence="3" type="ORF">ATEG_01800</name>
</gene>
<accession>Q0CWY4</accession>
<dbReference type="PANTHER" id="PTHR47751">
    <property type="entry name" value="SUPERFAMILY HYDROLASE, PUTATIVE (AFU_ORTHOLOGUE AFUA_2G16580)-RELATED"/>
    <property type="match status" value="1"/>
</dbReference>
<dbReference type="RefSeq" id="XP_001209165.1">
    <property type="nucleotide sequence ID" value="XM_001209165.1"/>
</dbReference>
<reference evidence="4" key="1">
    <citation type="submission" date="2005-09" db="EMBL/GenBank/DDBJ databases">
        <title>Annotation of the Aspergillus terreus NIH2624 genome.</title>
        <authorList>
            <person name="Birren B.W."/>
            <person name="Lander E.S."/>
            <person name="Galagan J.E."/>
            <person name="Nusbaum C."/>
            <person name="Devon K."/>
            <person name="Henn M."/>
            <person name="Ma L.-J."/>
            <person name="Jaffe D.B."/>
            <person name="Butler J."/>
            <person name="Alvarez P."/>
            <person name="Gnerre S."/>
            <person name="Grabherr M."/>
            <person name="Kleber M."/>
            <person name="Mauceli E.W."/>
            <person name="Brockman W."/>
            <person name="Rounsley S."/>
            <person name="Young S.K."/>
            <person name="LaButti K."/>
            <person name="Pushparaj V."/>
            <person name="DeCaprio D."/>
            <person name="Crawford M."/>
            <person name="Koehrsen M."/>
            <person name="Engels R."/>
            <person name="Montgomery P."/>
            <person name="Pearson M."/>
            <person name="Howarth C."/>
            <person name="Larson L."/>
            <person name="Luoma S."/>
            <person name="White J."/>
            <person name="Alvarado L."/>
            <person name="Kodira C.D."/>
            <person name="Zeng Q."/>
            <person name="Oleary S."/>
            <person name="Yandava C."/>
            <person name="Denning D.W."/>
            <person name="Nierman W.C."/>
            <person name="Milne T."/>
            <person name="Madden K."/>
        </authorList>
    </citation>
    <scope>NUCLEOTIDE SEQUENCE [LARGE SCALE GENOMIC DNA]</scope>
    <source>
        <strain evidence="4">NIH 2624 / FGSC A1156</strain>
    </source>
</reference>
<dbReference type="OrthoDB" id="2498029at2759"/>
<dbReference type="InterPro" id="IPR051411">
    <property type="entry name" value="Polyketide_trans_af380"/>
</dbReference>
<comment type="similarity">
    <text evidence="2">Belongs to the polyketide transferase af380 family.</text>
</comment>
<dbReference type="InterPro" id="IPR038595">
    <property type="entry name" value="LOR_sf"/>
</dbReference>
<proteinExistence type="inferred from homology"/>
<evidence type="ECO:0000313" key="4">
    <source>
        <dbReference type="Proteomes" id="UP000007963"/>
    </source>
</evidence>
<dbReference type="VEuPathDB" id="FungiDB:ATEG_01800"/>
<dbReference type="SUPFAM" id="SSF54518">
    <property type="entry name" value="Tubby C-terminal domain-like"/>
    <property type="match status" value="1"/>
</dbReference>
<dbReference type="EMBL" id="CH476595">
    <property type="protein sequence ID" value="EAU38557.1"/>
    <property type="molecule type" value="Genomic_DNA"/>
</dbReference>
<evidence type="ECO:0000256" key="1">
    <source>
        <dbReference type="ARBA" id="ARBA00005437"/>
    </source>
</evidence>
<dbReference type="SUPFAM" id="SSF53474">
    <property type="entry name" value="alpha/beta-Hydrolases"/>
    <property type="match status" value="1"/>
</dbReference>
<dbReference type="Gene3D" id="3.40.50.1820">
    <property type="entry name" value="alpha/beta hydrolase"/>
    <property type="match status" value="1"/>
</dbReference>
<dbReference type="InterPro" id="IPR007612">
    <property type="entry name" value="LOR"/>
</dbReference>
<evidence type="ECO:0000256" key="2">
    <source>
        <dbReference type="ARBA" id="ARBA00029464"/>
    </source>
</evidence>
<dbReference type="eggNOG" id="ENOG502RZ4Q">
    <property type="taxonomic scope" value="Eukaryota"/>
</dbReference>
<name>Q0CWY4_ASPTN</name>
<protein>
    <recommendedName>
        <fullName evidence="5">Xaa-Pro dipeptidyl-peptidase-like domain-containing protein</fullName>
    </recommendedName>
</protein>
<dbReference type="Pfam" id="PF04525">
    <property type="entry name" value="LOR"/>
    <property type="match status" value="1"/>
</dbReference>
<organism evidence="3 4">
    <name type="scientific">Aspergillus terreus (strain NIH 2624 / FGSC A1156)</name>
    <dbReference type="NCBI Taxonomy" id="341663"/>
    <lineage>
        <taxon>Eukaryota</taxon>
        <taxon>Fungi</taxon>
        <taxon>Dikarya</taxon>
        <taxon>Ascomycota</taxon>
        <taxon>Pezizomycotina</taxon>
        <taxon>Eurotiomycetes</taxon>
        <taxon>Eurotiomycetidae</taxon>
        <taxon>Eurotiales</taxon>
        <taxon>Aspergillaceae</taxon>
        <taxon>Aspergillus</taxon>
        <taxon>Aspergillus subgen. Circumdati</taxon>
    </lineage>
</organism>
<dbReference type="Gene3D" id="2.40.160.200">
    <property type="entry name" value="LURP1-related"/>
    <property type="match status" value="1"/>
</dbReference>